<keyword evidence="4" id="KW-1185">Reference proteome</keyword>
<dbReference type="InterPro" id="IPR028098">
    <property type="entry name" value="Glyco_trans_4-like_N"/>
</dbReference>
<dbReference type="InterPro" id="IPR001296">
    <property type="entry name" value="Glyco_trans_1"/>
</dbReference>
<protein>
    <submittedName>
        <fullName evidence="3">Glycosyltransferase involved in cell wall biosynthesis</fullName>
    </submittedName>
</protein>
<dbReference type="RefSeq" id="WP_123291129.1">
    <property type="nucleotide sequence ID" value="NZ_RJVA01000014.1"/>
</dbReference>
<dbReference type="OrthoDB" id="9775208at2"/>
<sequence length="376" mass="41963">MNPHLLFVLPDLSVGGAQFMNPRVLRALARRGWPVEAAVLFERPNVPLIKESYRVGVPWRFLRAKDLLDKAFLPLRLAALARRADLVIAGMEYAATNYGYLAARLARRPFISWTHIAFGPHQYAAGPLDRLISRWVYRRTRDVVFPSYGALDSLQQALGVRPSGARWHVIENFLEKPPPPPTEGPPDSQMYSKPVLIGVGRLCGQKAFHRLIRAHAALRGQGIDHHLVIVGEGPERVKLQELILDLGVESSAFLPGHVANPWPWLCHAQIFALCSRYEGLPLALMEAMKAGLPCVAMDCPGGLREVLQNGAFGLLTPAEDEGAFQAALARLFGDANLRWDLSAKARLRASYYTEERILPQWESLLRQVIKEGIRWG</sequence>
<feature type="domain" description="Glycosyltransferase subfamily 4-like N-terminal" evidence="2">
    <location>
        <begin position="14"/>
        <end position="173"/>
    </location>
</feature>
<dbReference type="AlphaFoldDB" id="A0A3N1UKW0"/>
<comment type="caution">
    <text evidence="3">The sequence shown here is derived from an EMBL/GenBank/DDBJ whole genome shotgun (WGS) entry which is preliminary data.</text>
</comment>
<dbReference type="Proteomes" id="UP000276223">
    <property type="component" value="Unassembled WGS sequence"/>
</dbReference>
<dbReference type="Pfam" id="PF00534">
    <property type="entry name" value="Glycos_transf_1"/>
    <property type="match status" value="1"/>
</dbReference>
<dbReference type="Gene3D" id="3.40.50.2000">
    <property type="entry name" value="Glycogen Phosphorylase B"/>
    <property type="match status" value="2"/>
</dbReference>
<dbReference type="EMBL" id="RJVA01000014">
    <property type="protein sequence ID" value="ROQ90783.1"/>
    <property type="molecule type" value="Genomic_DNA"/>
</dbReference>
<organism evidence="3 4">
    <name type="scientific">Desulfosoma caldarium</name>
    <dbReference type="NCBI Taxonomy" id="610254"/>
    <lineage>
        <taxon>Bacteria</taxon>
        <taxon>Pseudomonadati</taxon>
        <taxon>Thermodesulfobacteriota</taxon>
        <taxon>Syntrophobacteria</taxon>
        <taxon>Syntrophobacterales</taxon>
        <taxon>Syntrophobacteraceae</taxon>
        <taxon>Desulfosoma</taxon>
    </lineage>
</organism>
<evidence type="ECO:0000259" key="2">
    <source>
        <dbReference type="Pfam" id="PF13439"/>
    </source>
</evidence>
<keyword evidence="3" id="KW-0808">Transferase</keyword>
<gene>
    <name evidence="3" type="ORF">EDC27_2676</name>
</gene>
<dbReference type="CDD" id="cd03811">
    <property type="entry name" value="GT4_GT28_WabH-like"/>
    <property type="match status" value="1"/>
</dbReference>
<evidence type="ECO:0000259" key="1">
    <source>
        <dbReference type="Pfam" id="PF00534"/>
    </source>
</evidence>
<name>A0A3N1UKW0_9BACT</name>
<accession>A0A3N1UKW0</accession>
<feature type="domain" description="Glycosyl transferase family 1" evidence="1">
    <location>
        <begin position="193"/>
        <end position="347"/>
    </location>
</feature>
<evidence type="ECO:0000313" key="4">
    <source>
        <dbReference type="Proteomes" id="UP000276223"/>
    </source>
</evidence>
<dbReference type="PANTHER" id="PTHR12526">
    <property type="entry name" value="GLYCOSYLTRANSFERASE"/>
    <property type="match status" value="1"/>
</dbReference>
<dbReference type="GO" id="GO:0016757">
    <property type="term" value="F:glycosyltransferase activity"/>
    <property type="evidence" value="ECO:0007669"/>
    <property type="project" value="UniProtKB-ARBA"/>
</dbReference>
<dbReference type="SUPFAM" id="SSF53756">
    <property type="entry name" value="UDP-Glycosyltransferase/glycogen phosphorylase"/>
    <property type="match status" value="1"/>
</dbReference>
<proteinExistence type="predicted"/>
<dbReference type="Pfam" id="PF13439">
    <property type="entry name" value="Glyco_transf_4"/>
    <property type="match status" value="1"/>
</dbReference>
<reference evidence="3 4" key="1">
    <citation type="submission" date="2018-11" db="EMBL/GenBank/DDBJ databases">
        <title>Genomic Encyclopedia of Type Strains, Phase IV (KMG-IV): sequencing the most valuable type-strain genomes for metagenomic binning, comparative biology and taxonomic classification.</title>
        <authorList>
            <person name="Goeker M."/>
        </authorList>
    </citation>
    <scope>NUCLEOTIDE SEQUENCE [LARGE SCALE GENOMIC DNA]</scope>
    <source>
        <strain evidence="3 4">DSM 22027</strain>
    </source>
</reference>
<evidence type="ECO:0000313" key="3">
    <source>
        <dbReference type="EMBL" id="ROQ90783.1"/>
    </source>
</evidence>